<dbReference type="AlphaFoldDB" id="D7CSC0"/>
<feature type="transmembrane region" description="Helical" evidence="1">
    <location>
        <begin position="132"/>
        <end position="149"/>
    </location>
</feature>
<feature type="transmembrane region" description="Helical" evidence="1">
    <location>
        <begin position="68"/>
        <end position="94"/>
    </location>
</feature>
<dbReference type="KEGG" id="tra:Trad_0515"/>
<reference evidence="3" key="1">
    <citation type="submission" date="2010-05" db="EMBL/GenBank/DDBJ databases">
        <title>The complete genome of Truepera radiovictris DSM 17093.</title>
        <authorList>
            <consortium name="US DOE Joint Genome Institute (JGI-PGF)"/>
            <person name="Lucas S."/>
            <person name="Copeland A."/>
            <person name="Lapidus A."/>
            <person name="Glavina del Rio T."/>
            <person name="Dalin E."/>
            <person name="Tice H."/>
            <person name="Bruce D."/>
            <person name="Goodwin L."/>
            <person name="Pitluck S."/>
            <person name="Kyrpides N."/>
            <person name="Mavromatis K."/>
            <person name="Ovchinnikova G."/>
            <person name="Munk A.C."/>
            <person name="Detter J.C."/>
            <person name="Han C."/>
            <person name="Tapia R."/>
            <person name="Land M."/>
            <person name="Hauser L."/>
            <person name="Markowitz V."/>
            <person name="Cheng J.-F."/>
            <person name="Hugenholtz P."/>
            <person name="Woyke T."/>
            <person name="Wu D."/>
            <person name="Tindall B."/>
            <person name="Pomrenke H.G."/>
            <person name="Brambilla E."/>
            <person name="Klenk H.-P."/>
            <person name="Eisen J.A."/>
        </authorList>
    </citation>
    <scope>NUCLEOTIDE SEQUENCE [LARGE SCALE GENOMIC DNA]</scope>
    <source>
        <strain evidence="3">DSM 17093 / CIP 108686 / LMG 22925 / RQ-24</strain>
    </source>
</reference>
<keyword evidence="1" id="KW-0472">Membrane</keyword>
<accession>D7CSC0</accession>
<dbReference type="RefSeq" id="WP_013177032.1">
    <property type="nucleotide sequence ID" value="NC_014221.1"/>
</dbReference>
<evidence type="ECO:0008006" key="4">
    <source>
        <dbReference type="Google" id="ProtNLM"/>
    </source>
</evidence>
<proteinExistence type="predicted"/>
<evidence type="ECO:0000313" key="3">
    <source>
        <dbReference type="Proteomes" id="UP000000379"/>
    </source>
</evidence>
<dbReference type="OrthoDB" id="152046at2"/>
<dbReference type="STRING" id="649638.Trad_0515"/>
<dbReference type="HOGENOM" id="CLU_097836_0_0_0"/>
<keyword evidence="1" id="KW-1133">Transmembrane helix</keyword>
<feature type="transmembrane region" description="Helical" evidence="1">
    <location>
        <begin position="38"/>
        <end position="61"/>
    </location>
</feature>
<keyword evidence="3" id="KW-1185">Reference proteome</keyword>
<protein>
    <recommendedName>
        <fullName evidence="4">Yip1 domain-containing protein</fullName>
    </recommendedName>
</protein>
<dbReference type="eggNOG" id="COG4449">
    <property type="taxonomic scope" value="Bacteria"/>
</dbReference>
<evidence type="ECO:0000256" key="1">
    <source>
        <dbReference type="SAM" id="Phobius"/>
    </source>
</evidence>
<keyword evidence="1" id="KW-0812">Transmembrane</keyword>
<sequence length="233" mass="25631">MRLTLADAPTFWDTVGRALSLDERIFVAVQTSPHGLRVALTVVLLAGLSEALGQCVVLFAARVKPRRFVASLLLSASLYGFSFLFLSASIWLVGTQVFGRSVAFETILRTVGLGYAPYLFSFFVLTPYFGNPIGLSLGVWSLLAILEAVRGALDLTLAQAFACTALGWLLLQVVQRTVGRPIIAGARLLRRRIAGAPLATSKRELRELFELPQNPYSTRSRAARAPRRRKRRL</sequence>
<organism evidence="2 3">
    <name type="scientific">Truepera radiovictrix (strain DSM 17093 / CIP 108686 / LMG 22925 / RQ-24)</name>
    <dbReference type="NCBI Taxonomy" id="649638"/>
    <lineage>
        <taxon>Bacteria</taxon>
        <taxon>Thermotogati</taxon>
        <taxon>Deinococcota</taxon>
        <taxon>Deinococci</taxon>
        <taxon>Trueperales</taxon>
        <taxon>Trueperaceae</taxon>
        <taxon>Truepera</taxon>
    </lineage>
</organism>
<dbReference type="EMBL" id="CP002049">
    <property type="protein sequence ID" value="ADI13652.1"/>
    <property type="molecule type" value="Genomic_DNA"/>
</dbReference>
<reference evidence="2 3" key="2">
    <citation type="journal article" date="2011" name="Stand. Genomic Sci.">
        <title>Complete genome sequence of Truepera radiovictrix type strain (RQ-24).</title>
        <authorList>
            <person name="Ivanova N."/>
            <person name="Rohde C."/>
            <person name="Munk C."/>
            <person name="Nolan M."/>
            <person name="Lucas S."/>
            <person name="Del Rio T.G."/>
            <person name="Tice H."/>
            <person name="Deshpande S."/>
            <person name="Cheng J.F."/>
            <person name="Tapia R."/>
            <person name="Han C."/>
            <person name="Goodwin L."/>
            <person name="Pitluck S."/>
            <person name="Liolios K."/>
            <person name="Mavromatis K."/>
            <person name="Mikhailova N."/>
            <person name="Pati A."/>
            <person name="Chen A."/>
            <person name="Palaniappan K."/>
            <person name="Land M."/>
            <person name="Hauser L."/>
            <person name="Chang Y.J."/>
            <person name="Jeffries C.D."/>
            <person name="Brambilla E."/>
            <person name="Rohde M."/>
            <person name="Goker M."/>
            <person name="Tindall B.J."/>
            <person name="Woyke T."/>
            <person name="Bristow J."/>
            <person name="Eisen J.A."/>
            <person name="Markowitz V."/>
            <person name="Hugenholtz P."/>
            <person name="Kyrpides N.C."/>
            <person name="Klenk H.P."/>
            <person name="Lapidus A."/>
        </authorList>
    </citation>
    <scope>NUCLEOTIDE SEQUENCE [LARGE SCALE GENOMIC DNA]</scope>
    <source>
        <strain evidence="3">DSM 17093 / CIP 108686 / LMG 22925 / RQ-24</strain>
    </source>
</reference>
<gene>
    <name evidence="2" type="ordered locus">Trad_0515</name>
</gene>
<dbReference type="Proteomes" id="UP000000379">
    <property type="component" value="Chromosome"/>
</dbReference>
<name>D7CSC0_TRURR</name>
<evidence type="ECO:0000313" key="2">
    <source>
        <dbReference type="EMBL" id="ADI13652.1"/>
    </source>
</evidence>